<proteinExistence type="predicted"/>
<gene>
    <name evidence="2" type="ORF">ASZ90_009201</name>
</gene>
<dbReference type="AlphaFoldDB" id="A0A0W8FJH0"/>
<dbReference type="EMBL" id="LNQE01001107">
    <property type="protein sequence ID" value="KUG21052.1"/>
    <property type="molecule type" value="Genomic_DNA"/>
</dbReference>
<evidence type="ECO:0000256" key="1">
    <source>
        <dbReference type="SAM" id="MobiDB-lite"/>
    </source>
</evidence>
<comment type="caution">
    <text evidence="2">The sequence shown here is derived from an EMBL/GenBank/DDBJ whole genome shotgun (WGS) entry which is preliminary data.</text>
</comment>
<name>A0A0W8FJH0_9ZZZZ</name>
<protein>
    <submittedName>
        <fullName evidence="2">Uncharacterized protein</fullName>
    </submittedName>
</protein>
<reference evidence="2" key="1">
    <citation type="journal article" date="2015" name="Proc. Natl. Acad. Sci. U.S.A.">
        <title>Networks of energetic and metabolic interactions define dynamics in microbial communities.</title>
        <authorList>
            <person name="Embree M."/>
            <person name="Liu J.K."/>
            <person name="Al-Bassam M.M."/>
            <person name="Zengler K."/>
        </authorList>
    </citation>
    <scope>NUCLEOTIDE SEQUENCE</scope>
</reference>
<organism evidence="2">
    <name type="scientific">hydrocarbon metagenome</name>
    <dbReference type="NCBI Taxonomy" id="938273"/>
    <lineage>
        <taxon>unclassified sequences</taxon>
        <taxon>metagenomes</taxon>
        <taxon>ecological metagenomes</taxon>
    </lineage>
</organism>
<accession>A0A0W8FJH0</accession>
<feature type="region of interest" description="Disordered" evidence="1">
    <location>
        <begin position="42"/>
        <end position="79"/>
    </location>
</feature>
<sequence length="79" mass="9195">MNIIQIEFIHPVAHPSGGEGEPIRFCRLHMRQVCRDRLYLPGKRQYDKPHSRFGRQNQEPARRAHIGSGGLHDRRINGK</sequence>
<evidence type="ECO:0000313" key="2">
    <source>
        <dbReference type="EMBL" id="KUG21052.1"/>
    </source>
</evidence>